<organism evidence="2 3">
    <name type="scientific">Amorphotheca resinae ATCC 22711</name>
    <dbReference type="NCBI Taxonomy" id="857342"/>
    <lineage>
        <taxon>Eukaryota</taxon>
        <taxon>Fungi</taxon>
        <taxon>Dikarya</taxon>
        <taxon>Ascomycota</taxon>
        <taxon>Pezizomycotina</taxon>
        <taxon>Leotiomycetes</taxon>
        <taxon>Helotiales</taxon>
        <taxon>Amorphothecaceae</taxon>
        <taxon>Amorphotheca</taxon>
    </lineage>
</organism>
<dbReference type="InterPro" id="IPR001466">
    <property type="entry name" value="Beta-lactam-related"/>
</dbReference>
<dbReference type="Pfam" id="PF00144">
    <property type="entry name" value="Beta-lactamase"/>
    <property type="match status" value="1"/>
</dbReference>
<dbReference type="InterPro" id="IPR012338">
    <property type="entry name" value="Beta-lactam/transpept-like"/>
</dbReference>
<name>A0A2T3APK7_AMORE</name>
<dbReference type="STRING" id="857342.A0A2T3APK7"/>
<proteinExistence type="predicted"/>
<dbReference type="AlphaFoldDB" id="A0A2T3APK7"/>
<dbReference type="EMBL" id="KZ679019">
    <property type="protein sequence ID" value="PSS06937.1"/>
    <property type="molecule type" value="Genomic_DNA"/>
</dbReference>
<gene>
    <name evidence="2" type="ORF">M430DRAFT_147928</name>
</gene>
<evidence type="ECO:0000313" key="3">
    <source>
        <dbReference type="Proteomes" id="UP000241818"/>
    </source>
</evidence>
<feature type="domain" description="Beta-lactamase-related" evidence="1">
    <location>
        <begin position="23"/>
        <end position="389"/>
    </location>
</feature>
<accession>A0A2T3APK7</accession>
<protein>
    <recommendedName>
        <fullName evidence="1">Beta-lactamase-related domain-containing protein</fullName>
    </recommendedName>
</protein>
<dbReference type="Proteomes" id="UP000241818">
    <property type="component" value="Unassembled WGS sequence"/>
</dbReference>
<dbReference type="PANTHER" id="PTHR43283:SF3">
    <property type="entry name" value="BETA-LACTAMASE FAMILY PROTEIN (AFU_ORTHOLOGUE AFUA_5G07500)"/>
    <property type="match status" value="1"/>
</dbReference>
<dbReference type="GeneID" id="36571178"/>
<dbReference type="InParanoid" id="A0A2T3APK7"/>
<evidence type="ECO:0000259" key="1">
    <source>
        <dbReference type="Pfam" id="PF00144"/>
    </source>
</evidence>
<sequence>MGKLSAATVKSLQQVTDESCADRENGIPGVNVVVVDKGGEELFAHAAGHRGVGSSEPITLDSIFWIASCTKMITGIACMQLVEQGKLALDDSAQVEKICPELKAVGVLQDDGTIVEKKRGITLRMLLTHTAGFGYTFFNTKLRDYNKPIGYDEFSGHIYDITQPLVHQPGEGWQYGVGIDWAGILLERVTGLSLNDYMKKHIFEPLGIENISMFPTESMKAHLAHMQFRNPDGTLSPYDHPHRRPLIVTTEEEKKGVLNSGGAGCFAKPREYAQILATLLNDGKSPKTGAQILQKATVDEMFRNQIPQFPDFGRQGIPDAKNWLTNPVPDIYPIPDNKPQGWGLTFMISGGPSGRSASTGWWAGLCNCWWWCDREKGVAGIVTTQILPFVDVKVLNLWANVETAVYNELRQ</sequence>
<dbReference type="Gene3D" id="3.40.710.10">
    <property type="entry name" value="DD-peptidase/beta-lactamase superfamily"/>
    <property type="match status" value="1"/>
</dbReference>
<dbReference type="OrthoDB" id="428260at2759"/>
<dbReference type="RefSeq" id="XP_024716593.1">
    <property type="nucleotide sequence ID" value="XM_024863097.1"/>
</dbReference>
<keyword evidence="3" id="KW-1185">Reference proteome</keyword>
<evidence type="ECO:0000313" key="2">
    <source>
        <dbReference type="EMBL" id="PSS06937.1"/>
    </source>
</evidence>
<reference evidence="2 3" key="1">
    <citation type="journal article" date="2018" name="New Phytol.">
        <title>Comparative genomics and transcriptomics depict ericoid mycorrhizal fungi as versatile saprotrophs and plant mutualists.</title>
        <authorList>
            <person name="Martino E."/>
            <person name="Morin E."/>
            <person name="Grelet G.A."/>
            <person name="Kuo A."/>
            <person name="Kohler A."/>
            <person name="Daghino S."/>
            <person name="Barry K.W."/>
            <person name="Cichocki N."/>
            <person name="Clum A."/>
            <person name="Dockter R.B."/>
            <person name="Hainaut M."/>
            <person name="Kuo R.C."/>
            <person name="LaButti K."/>
            <person name="Lindahl B.D."/>
            <person name="Lindquist E.A."/>
            <person name="Lipzen A."/>
            <person name="Khouja H.R."/>
            <person name="Magnuson J."/>
            <person name="Murat C."/>
            <person name="Ohm R.A."/>
            <person name="Singer S.W."/>
            <person name="Spatafora J.W."/>
            <person name="Wang M."/>
            <person name="Veneault-Fourrey C."/>
            <person name="Henrissat B."/>
            <person name="Grigoriev I.V."/>
            <person name="Martin F.M."/>
            <person name="Perotto S."/>
        </authorList>
    </citation>
    <scope>NUCLEOTIDE SEQUENCE [LARGE SCALE GENOMIC DNA]</scope>
    <source>
        <strain evidence="2 3">ATCC 22711</strain>
    </source>
</reference>
<dbReference type="SUPFAM" id="SSF56601">
    <property type="entry name" value="beta-lactamase/transpeptidase-like"/>
    <property type="match status" value="1"/>
</dbReference>
<dbReference type="InterPro" id="IPR050789">
    <property type="entry name" value="Diverse_Enzym_Activities"/>
</dbReference>
<dbReference type="PANTHER" id="PTHR43283">
    <property type="entry name" value="BETA-LACTAMASE-RELATED"/>
    <property type="match status" value="1"/>
</dbReference>